<evidence type="ECO:0000259" key="6">
    <source>
        <dbReference type="Pfam" id="PF00892"/>
    </source>
</evidence>
<evidence type="ECO:0000256" key="1">
    <source>
        <dbReference type="ARBA" id="ARBA00004141"/>
    </source>
</evidence>
<reference evidence="7 8" key="1">
    <citation type="submission" date="2013-02" db="EMBL/GenBank/DDBJ databases">
        <title>Genome sequence of Candida maltosa Xu316, a potential industrial strain for xylitol and ethanol production.</title>
        <authorList>
            <person name="Yu J."/>
            <person name="Wang Q."/>
            <person name="Geng X."/>
            <person name="Bao W."/>
            <person name="He P."/>
            <person name="Cai J."/>
        </authorList>
    </citation>
    <scope>NUCLEOTIDE SEQUENCE [LARGE SCALE GENOMIC DNA]</scope>
    <source>
        <strain evidence="8">Xu316</strain>
    </source>
</reference>
<name>M3HLW6_CANMX</name>
<feature type="transmembrane region" description="Helical" evidence="5">
    <location>
        <begin position="297"/>
        <end position="317"/>
    </location>
</feature>
<dbReference type="GO" id="GO:0000329">
    <property type="term" value="C:fungal-type vacuole membrane"/>
    <property type="evidence" value="ECO:0007669"/>
    <property type="project" value="TreeGrafter"/>
</dbReference>
<dbReference type="OrthoDB" id="1436450at2759"/>
<dbReference type="STRING" id="1245528.M3HLW6"/>
<organism evidence="7 8">
    <name type="scientific">Candida maltosa (strain Xu316)</name>
    <name type="common">Yeast</name>
    <dbReference type="NCBI Taxonomy" id="1245528"/>
    <lineage>
        <taxon>Eukaryota</taxon>
        <taxon>Fungi</taxon>
        <taxon>Dikarya</taxon>
        <taxon>Ascomycota</taxon>
        <taxon>Saccharomycotina</taxon>
        <taxon>Pichiomycetes</taxon>
        <taxon>Debaryomycetaceae</taxon>
        <taxon>Candida/Lodderomyces clade</taxon>
        <taxon>Candida</taxon>
    </lineage>
</organism>
<gene>
    <name evidence="7" type="ORF">G210_1003</name>
</gene>
<protein>
    <recommendedName>
        <fullName evidence="6">EamA domain-containing protein</fullName>
    </recommendedName>
</protein>
<evidence type="ECO:0000256" key="5">
    <source>
        <dbReference type="SAM" id="Phobius"/>
    </source>
</evidence>
<evidence type="ECO:0000256" key="4">
    <source>
        <dbReference type="ARBA" id="ARBA00023136"/>
    </source>
</evidence>
<dbReference type="OMA" id="MKVKCGT"/>
<evidence type="ECO:0000313" key="8">
    <source>
        <dbReference type="Proteomes" id="UP000011777"/>
    </source>
</evidence>
<dbReference type="PANTHER" id="PTHR23051">
    <property type="entry name" value="SOLUTE CARRIER FAMILY 35, MEMBER F5"/>
    <property type="match status" value="1"/>
</dbReference>
<feature type="transmembrane region" description="Helical" evidence="5">
    <location>
        <begin position="22"/>
        <end position="41"/>
    </location>
</feature>
<sequence length="408" mass="44946">MTADPLEIVDIINQQELHNYKLGVFLLIIALATWIVGLELVNVVLKGDDYNKPWLFAVITGSSFTLNLLPDLVLLKKLFVKDSPEDIPLIETRSKEKDEEDKELSTKEVLILAFQIAIIYYLYNIFGMSALRFTSASNQTVIGSTTSMFTLIIGAILKTESFSMKKALCVVASCAGVFMVSLSSNSGKGKFEPKNPLLGNLFALGAALMYAFYLLIMKVKCGTGEKSTNERRLFGYVGLMTLTLGIPLLYVVNFFDIETFEFPPPNNTILASILINGVFSVISDYTSVLAMLLTSPLVVSLTLTSVIPITIFIDYLVLLSTGNSIHTSFVYIFGIICILVAVILVNINVTTENDLIEEVIENALEEAIRNDEVMSPVLTPLLSPKIHGHHHGHHLTSPRGSPIYLISI</sequence>
<dbReference type="Pfam" id="PF00892">
    <property type="entry name" value="EamA"/>
    <property type="match status" value="1"/>
</dbReference>
<keyword evidence="2 5" id="KW-0812">Transmembrane</keyword>
<keyword evidence="8" id="KW-1185">Reference proteome</keyword>
<evidence type="ECO:0000256" key="3">
    <source>
        <dbReference type="ARBA" id="ARBA00022989"/>
    </source>
</evidence>
<dbReference type="InterPro" id="IPR000620">
    <property type="entry name" value="EamA_dom"/>
</dbReference>
<dbReference type="AlphaFoldDB" id="M3HLW6"/>
<dbReference type="EMBL" id="AOGT01001118">
    <property type="protein sequence ID" value="EMG48432.1"/>
    <property type="molecule type" value="Genomic_DNA"/>
</dbReference>
<dbReference type="HOGENOM" id="CLU_026578_1_1_1"/>
<dbReference type="InterPro" id="IPR037185">
    <property type="entry name" value="EmrE-like"/>
</dbReference>
<dbReference type="Proteomes" id="UP000011777">
    <property type="component" value="Unassembled WGS sequence"/>
</dbReference>
<feature type="transmembrane region" description="Helical" evidence="5">
    <location>
        <begin position="109"/>
        <end position="130"/>
    </location>
</feature>
<feature type="transmembrane region" description="Helical" evidence="5">
    <location>
        <begin position="267"/>
        <end position="285"/>
    </location>
</feature>
<dbReference type="eggNOG" id="KOG2765">
    <property type="taxonomic scope" value="Eukaryota"/>
</dbReference>
<dbReference type="PANTHER" id="PTHR23051:SF0">
    <property type="entry name" value="SOLUTE CARRIER FAMILY 35 MEMBER F5"/>
    <property type="match status" value="1"/>
</dbReference>
<keyword evidence="4 5" id="KW-0472">Membrane</keyword>
<evidence type="ECO:0000256" key="2">
    <source>
        <dbReference type="ARBA" id="ARBA00022692"/>
    </source>
</evidence>
<feature type="transmembrane region" description="Helical" evidence="5">
    <location>
        <begin position="329"/>
        <end position="347"/>
    </location>
</feature>
<comment type="subcellular location">
    <subcellularLocation>
        <location evidence="1">Membrane</location>
        <topology evidence="1">Multi-pass membrane protein</topology>
    </subcellularLocation>
</comment>
<proteinExistence type="predicted"/>
<dbReference type="SUPFAM" id="SSF103481">
    <property type="entry name" value="Multidrug resistance efflux transporter EmrE"/>
    <property type="match status" value="1"/>
</dbReference>
<evidence type="ECO:0000313" key="7">
    <source>
        <dbReference type="EMBL" id="EMG48432.1"/>
    </source>
</evidence>
<feature type="transmembrane region" description="Helical" evidence="5">
    <location>
        <begin position="236"/>
        <end position="255"/>
    </location>
</feature>
<feature type="domain" description="EamA" evidence="6">
    <location>
        <begin position="102"/>
        <end position="181"/>
    </location>
</feature>
<feature type="transmembrane region" description="Helical" evidence="5">
    <location>
        <begin position="136"/>
        <end position="156"/>
    </location>
</feature>
<comment type="caution">
    <text evidence="7">The sequence shown here is derived from an EMBL/GenBank/DDBJ whole genome shotgun (WGS) entry which is preliminary data.</text>
</comment>
<feature type="transmembrane region" description="Helical" evidence="5">
    <location>
        <begin position="197"/>
        <end position="216"/>
    </location>
</feature>
<accession>M3HLW6</accession>
<keyword evidence="3 5" id="KW-1133">Transmembrane helix</keyword>
<feature type="transmembrane region" description="Helical" evidence="5">
    <location>
        <begin position="53"/>
        <end position="75"/>
    </location>
</feature>